<feature type="active site" evidence="6">
    <location>
        <position position="155"/>
    </location>
</feature>
<dbReference type="PIRSF" id="PIRSF004749">
    <property type="entry name" value="Pep_def"/>
    <property type="match status" value="1"/>
</dbReference>
<dbReference type="RefSeq" id="WP_094407665.1">
    <property type="nucleotide sequence ID" value="NZ_BMJZ01000008.1"/>
</dbReference>
<keyword evidence="2 6" id="KW-0479">Metal-binding</keyword>
<sequence length="187" mass="19548">MPFDFSIPDTDAALPIVTAGHPVLRAIAAPVADPTDPAIARLGRILANSLAAVGGVGLAAPQIGIGLRVVLFEVPARRLTGAADDPEQAPLVLVNPVITPLGPEIAEDWEGCLSLPGLCGRVPRPQRIRYTGVTPAGEAIDRTVGGFHARVVQHECDHLDGTLYPQRMADLGSLMYVANRLSAATAK</sequence>
<dbReference type="SUPFAM" id="SSF56420">
    <property type="entry name" value="Peptide deformylase"/>
    <property type="match status" value="1"/>
</dbReference>
<dbReference type="PRINTS" id="PR01576">
    <property type="entry name" value="PDEFORMYLASE"/>
</dbReference>
<dbReference type="Pfam" id="PF01327">
    <property type="entry name" value="Pep_deformylase"/>
    <property type="match status" value="1"/>
</dbReference>
<comment type="function">
    <text evidence="6">Removes the formyl group from the N-terminal Met of newly synthesized proteins. Requires at least a dipeptide for an efficient rate of reaction. N-terminal L-methionine is a prerequisite for activity but the enzyme has broad specificity at other positions.</text>
</comment>
<dbReference type="EC" id="3.5.1.88" evidence="6"/>
<evidence type="ECO:0000256" key="1">
    <source>
        <dbReference type="ARBA" id="ARBA00010759"/>
    </source>
</evidence>
<keyword evidence="8" id="KW-1185">Reference proteome</keyword>
<keyword evidence="3 6" id="KW-0378">Hydrolase</keyword>
<evidence type="ECO:0000256" key="6">
    <source>
        <dbReference type="HAMAP-Rule" id="MF_00163"/>
    </source>
</evidence>
<comment type="similarity">
    <text evidence="1 6">Belongs to the polypeptide deformylase family.</text>
</comment>
<evidence type="ECO:0000256" key="2">
    <source>
        <dbReference type="ARBA" id="ARBA00022723"/>
    </source>
</evidence>
<gene>
    <name evidence="6" type="primary">def</name>
    <name evidence="7" type="ORF">CHR90_03875</name>
</gene>
<dbReference type="FunFam" id="3.90.45.10:FF:000003">
    <property type="entry name" value="Peptide deformylase"/>
    <property type="match status" value="1"/>
</dbReference>
<dbReference type="PANTHER" id="PTHR10458">
    <property type="entry name" value="PEPTIDE DEFORMYLASE"/>
    <property type="match status" value="1"/>
</dbReference>
<accession>A0A255XUV3</accession>
<dbReference type="Proteomes" id="UP000216361">
    <property type="component" value="Unassembled WGS sequence"/>
</dbReference>
<comment type="catalytic activity">
    <reaction evidence="6">
        <text>N-terminal N-formyl-L-methionyl-[peptide] + H2O = N-terminal L-methionyl-[peptide] + formate</text>
        <dbReference type="Rhea" id="RHEA:24420"/>
        <dbReference type="Rhea" id="RHEA-COMP:10639"/>
        <dbReference type="Rhea" id="RHEA-COMP:10640"/>
        <dbReference type="ChEBI" id="CHEBI:15377"/>
        <dbReference type="ChEBI" id="CHEBI:15740"/>
        <dbReference type="ChEBI" id="CHEBI:49298"/>
        <dbReference type="ChEBI" id="CHEBI:64731"/>
        <dbReference type="EC" id="3.5.1.88"/>
    </reaction>
</comment>
<evidence type="ECO:0000313" key="7">
    <source>
        <dbReference type="EMBL" id="OYQ20797.1"/>
    </source>
</evidence>
<proteinExistence type="inferred from homology"/>
<dbReference type="NCBIfam" id="NF001159">
    <property type="entry name" value="PRK00150.1-3"/>
    <property type="match status" value="1"/>
</dbReference>
<dbReference type="GO" id="GO:0042586">
    <property type="term" value="F:peptide deformylase activity"/>
    <property type="evidence" value="ECO:0007669"/>
    <property type="project" value="UniProtKB-UniRule"/>
</dbReference>
<dbReference type="Gene3D" id="3.90.45.10">
    <property type="entry name" value="Peptide deformylase"/>
    <property type="match status" value="1"/>
</dbReference>
<keyword evidence="5 6" id="KW-0408">Iron</keyword>
<comment type="cofactor">
    <cofactor evidence="6">
        <name>Fe(2+)</name>
        <dbReference type="ChEBI" id="CHEBI:29033"/>
    </cofactor>
    <text evidence="6">Binds 1 Fe(2+) ion.</text>
</comment>
<dbReference type="InterPro" id="IPR023635">
    <property type="entry name" value="Peptide_deformylase"/>
</dbReference>
<dbReference type="OrthoDB" id="9804313at2"/>
<protein>
    <recommendedName>
        <fullName evidence="6">Peptide deformylase</fullName>
        <shortName evidence="6">PDF</shortName>
        <ecNumber evidence="6">3.5.1.88</ecNumber>
    </recommendedName>
    <alternativeName>
        <fullName evidence="6">Polypeptide deformylase</fullName>
    </alternativeName>
</protein>
<dbReference type="GO" id="GO:0006412">
    <property type="term" value="P:translation"/>
    <property type="evidence" value="ECO:0007669"/>
    <property type="project" value="UniProtKB-UniRule"/>
</dbReference>
<reference evidence="7 8" key="1">
    <citation type="submission" date="2017-07" db="EMBL/GenBank/DDBJ databases">
        <title>Elstera cyanobacteriorum sp. nov., a novel bacterium isolated from cyanobacterial aggregates in a eutrophic lake.</title>
        <authorList>
            <person name="Cai H."/>
        </authorList>
    </citation>
    <scope>NUCLEOTIDE SEQUENCE [LARGE SCALE GENOMIC DNA]</scope>
    <source>
        <strain evidence="7 8">TH019</strain>
    </source>
</reference>
<keyword evidence="4 6" id="KW-0648">Protein biosynthesis</keyword>
<dbReference type="InterPro" id="IPR036821">
    <property type="entry name" value="Peptide_deformylase_sf"/>
</dbReference>
<comment type="caution">
    <text evidence="7">The sequence shown here is derived from an EMBL/GenBank/DDBJ whole genome shotgun (WGS) entry which is preliminary data.</text>
</comment>
<evidence type="ECO:0000256" key="3">
    <source>
        <dbReference type="ARBA" id="ARBA00022801"/>
    </source>
</evidence>
<evidence type="ECO:0000313" key="8">
    <source>
        <dbReference type="Proteomes" id="UP000216361"/>
    </source>
</evidence>
<feature type="binding site" evidence="6">
    <location>
        <position position="158"/>
    </location>
    <ligand>
        <name>Fe cation</name>
        <dbReference type="ChEBI" id="CHEBI:24875"/>
    </ligand>
</feature>
<evidence type="ECO:0000256" key="4">
    <source>
        <dbReference type="ARBA" id="ARBA00022917"/>
    </source>
</evidence>
<organism evidence="7 8">
    <name type="scientific">Elstera cyanobacteriorum</name>
    <dbReference type="NCBI Taxonomy" id="2022747"/>
    <lineage>
        <taxon>Bacteria</taxon>
        <taxon>Pseudomonadati</taxon>
        <taxon>Pseudomonadota</taxon>
        <taxon>Alphaproteobacteria</taxon>
        <taxon>Rhodospirillales</taxon>
        <taxon>Rhodospirillaceae</taxon>
        <taxon>Elstera</taxon>
    </lineage>
</organism>
<feature type="binding site" evidence="6">
    <location>
        <position position="154"/>
    </location>
    <ligand>
        <name>Fe cation</name>
        <dbReference type="ChEBI" id="CHEBI:24875"/>
    </ligand>
</feature>
<dbReference type="AlphaFoldDB" id="A0A255XUV3"/>
<dbReference type="GO" id="GO:0046872">
    <property type="term" value="F:metal ion binding"/>
    <property type="evidence" value="ECO:0007669"/>
    <property type="project" value="UniProtKB-KW"/>
</dbReference>
<dbReference type="EMBL" id="NOXS01000026">
    <property type="protein sequence ID" value="OYQ20797.1"/>
    <property type="molecule type" value="Genomic_DNA"/>
</dbReference>
<dbReference type="CDD" id="cd00487">
    <property type="entry name" value="Pep_deformylase"/>
    <property type="match status" value="1"/>
</dbReference>
<dbReference type="PANTHER" id="PTHR10458:SF20">
    <property type="entry name" value="PEPTIDE DEFORMYLASE 1"/>
    <property type="match status" value="1"/>
</dbReference>
<dbReference type="HAMAP" id="MF_00163">
    <property type="entry name" value="Pep_deformylase"/>
    <property type="match status" value="1"/>
</dbReference>
<feature type="binding site" evidence="6">
    <location>
        <position position="112"/>
    </location>
    <ligand>
        <name>Fe cation</name>
        <dbReference type="ChEBI" id="CHEBI:24875"/>
    </ligand>
</feature>
<evidence type="ECO:0000256" key="5">
    <source>
        <dbReference type="ARBA" id="ARBA00023004"/>
    </source>
</evidence>
<name>A0A255XUV3_9PROT</name>